<dbReference type="EMBL" id="FOHO01000002">
    <property type="protein sequence ID" value="SES90005.1"/>
    <property type="molecule type" value="Genomic_DNA"/>
</dbReference>
<sequence length="215" mass="22997">MTDRTDISRIRYDEGCLAAHALNVVGDRWALLVVRELMLVPRRFQAIRAGLPGITAAVLTQRLGQLTQSGVVTHDRATGLYALTPSGQGLLPVLQAMCRWGALHPGHDPRRFISPTALMISMTAMIDRRAAQGLRTVAGFRSGTDSFLMRLEGDGGATVTTGAEGGEFWLEGDGNALAIAVYGPMPLTGSVASGAIHAQGDLTAAQRFIDLFRLR</sequence>
<dbReference type="SUPFAM" id="SSF46785">
    <property type="entry name" value="Winged helix' DNA-binding domain"/>
    <property type="match status" value="1"/>
</dbReference>
<protein>
    <submittedName>
        <fullName evidence="5">DNA-binding transcriptional regulator, HxlR family</fullName>
    </submittedName>
</protein>
<organism evidence="5 6">
    <name type="scientific">Paracoccus homiensis</name>
    <dbReference type="NCBI Taxonomy" id="364199"/>
    <lineage>
        <taxon>Bacteria</taxon>
        <taxon>Pseudomonadati</taxon>
        <taxon>Pseudomonadota</taxon>
        <taxon>Alphaproteobacteria</taxon>
        <taxon>Rhodobacterales</taxon>
        <taxon>Paracoccaceae</taxon>
        <taxon>Paracoccus</taxon>
    </lineage>
</organism>
<dbReference type="InterPro" id="IPR036390">
    <property type="entry name" value="WH_DNA-bd_sf"/>
</dbReference>
<keyword evidence="2 5" id="KW-0238">DNA-binding</keyword>
<dbReference type="PANTHER" id="PTHR33204:SF18">
    <property type="entry name" value="TRANSCRIPTIONAL REGULATORY PROTEIN"/>
    <property type="match status" value="1"/>
</dbReference>
<accession>A0A1I0A7P9</accession>
<evidence type="ECO:0000313" key="5">
    <source>
        <dbReference type="EMBL" id="SES90005.1"/>
    </source>
</evidence>
<dbReference type="RefSeq" id="WP_090732399.1">
    <property type="nucleotide sequence ID" value="NZ_FOHO01000002.1"/>
</dbReference>
<dbReference type="AlphaFoldDB" id="A0A1I0A7P9"/>
<dbReference type="Gene3D" id="1.10.10.10">
    <property type="entry name" value="Winged helix-like DNA-binding domain superfamily/Winged helix DNA-binding domain"/>
    <property type="match status" value="1"/>
</dbReference>
<dbReference type="Pfam" id="PF01638">
    <property type="entry name" value="HxlR"/>
    <property type="match status" value="1"/>
</dbReference>
<feature type="domain" description="HTH hxlR-type" evidence="4">
    <location>
        <begin position="16"/>
        <end position="109"/>
    </location>
</feature>
<evidence type="ECO:0000256" key="1">
    <source>
        <dbReference type="ARBA" id="ARBA00023015"/>
    </source>
</evidence>
<dbReference type="GO" id="GO:0003677">
    <property type="term" value="F:DNA binding"/>
    <property type="evidence" value="ECO:0007669"/>
    <property type="project" value="UniProtKB-KW"/>
</dbReference>
<name>A0A1I0A7P9_9RHOB</name>
<dbReference type="PROSITE" id="PS51118">
    <property type="entry name" value="HTH_HXLR"/>
    <property type="match status" value="1"/>
</dbReference>
<keyword evidence="3" id="KW-0804">Transcription</keyword>
<dbReference type="OrthoDB" id="9782219at2"/>
<evidence type="ECO:0000313" key="6">
    <source>
        <dbReference type="Proteomes" id="UP000199180"/>
    </source>
</evidence>
<dbReference type="STRING" id="364199.SAMN04489858_102134"/>
<dbReference type="Proteomes" id="UP000199180">
    <property type="component" value="Unassembled WGS sequence"/>
</dbReference>
<evidence type="ECO:0000256" key="2">
    <source>
        <dbReference type="ARBA" id="ARBA00023125"/>
    </source>
</evidence>
<dbReference type="PANTHER" id="PTHR33204">
    <property type="entry name" value="TRANSCRIPTIONAL REGULATOR, MARR FAMILY"/>
    <property type="match status" value="1"/>
</dbReference>
<dbReference type="InterPro" id="IPR036388">
    <property type="entry name" value="WH-like_DNA-bd_sf"/>
</dbReference>
<evidence type="ECO:0000256" key="3">
    <source>
        <dbReference type="ARBA" id="ARBA00023163"/>
    </source>
</evidence>
<proteinExistence type="predicted"/>
<reference evidence="5 6" key="1">
    <citation type="submission" date="2016-10" db="EMBL/GenBank/DDBJ databases">
        <authorList>
            <person name="de Groot N.N."/>
        </authorList>
    </citation>
    <scope>NUCLEOTIDE SEQUENCE [LARGE SCALE GENOMIC DNA]</scope>
    <source>
        <strain evidence="5 6">DSM 17862</strain>
    </source>
</reference>
<evidence type="ECO:0000259" key="4">
    <source>
        <dbReference type="PROSITE" id="PS51118"/>
    </source>
</evidence>
<gene>
    <name evidence="5" type="ORF">SAMN04489858_102134</name>
</gene>
<dbReference type="InterPro" id="IPR002577">
    <property type="entry name" value="HTH_HxlR"/>
</dbReference>
<keyword evidence="1" id="KW-0805">Transcription regulation</keyword>
<keyword evidence="6" id="KW-1185">Reference proteome</keyword>